<evidence type="ECO:0000313" key="4">
    <source>
        <dbReference type="Proteomes" id="UP000078240"/>
    </source>
</evidence>
<feature type="compositionally biased region" description="Basic and acidic residues" evidence="2">
    <location>
        <begin position="99"/>
        <end position="111"/>
    </location>
</feature>
<sequence length="148" mass="16387">MASAFADDALPPEGVYDSREALFKAINEWAKPRGYAFTTGKSSKTPNGRVKVVYACDRNRLPPSHAVERVRRTASRKTGCEFSVLAKESLDRSTWILGHRPDKECGEHNHPPSEGPAAHPAHRRLEKRDAIRISNLATSGSAPRDIRT</sequence>
<dbReference type="GO" id="GO:0005739">
    <property type="term" value="C:mitochondrion"/>
    <property type="evidence" value="ECO:0007669"/>
    <property type="project" value="TreeGrafter"/>
</dbReference>
<feature type="region of interest" description="Disordered" evidence="2">
    <location>
        <begin position="99"/>
        <end position="148"/>
    </location>
</feature>
<dbReference type="AlphaFoldDB" id="A0A179EYI5"/>
<name>A0A179EYI5_PURLI</name>
<dbReference type="GO" id="GO:0004491">
    <property type="term" value="F:methylmalonate-semialdehyde dehydrogenase (acylating, NAD) activity"/>
    <property type="evidence" value="ECO:0007669"/>
    <property type="project" value="InterPro"/>
</dbReference>
<organism evidence="3 4">
    <name type="scientific">Purpureocillium lilacinum</name>
    <name type="common">Paecilomyces lilacinus</name>
    <dbReference type="NCBI Taxonomy" id="33203"/>
    <lineage>
        <taxon>Eukaryota</taxon>
        <taxon>Fungi</taxon>
        <taxon>Dikarya</taxon>
        <taxon>Ascomycota</taxon>
        <taxon>Pezizomycotina</taxon>
        <taxon>Sordariomycetes</taxon>
        <taxon>Hypocreomycetidae</taxon>
        <taxon>Hypocreales</taxon>
        <taxon>Ophiocordycipitaceae</taxon>
        <taxon>Purpureocillium</taxon>
    </lineage>
</organism>
<proteinExistence type="inferred from homology"/>
<dbReference type="GO" id="GO:0006210">
    <property type="term" value="P:thymine catabolic process"/>
    <property type="evidence" value="ECO:0007669"/>
    <property type="project" value="TreeGrafter"/>
</dbReference>
<protein>
    <submittedName>
        <fullName evidence="3">Transposase-like protein</fullName>
    </submittedName>
</protein>
<dbReference type="InterPro" id="IPR010061">
    <property type="entry name" value="MeMal-semiAld_DH"/>
</dbReference>
<comment type="similarity">
    <text evidence="1">Belongs to the aldehyde dehydrogenase family.</text>
</comment>
<gene>
    <name evidence="3" type="ORF">VFPBJ_11697</name>
</gene>
<evidence type="ECO:0000313" key="3">
    <source>
        <dbReference type="EMBL" id="OAQ58241.1"/>
    </source>
</evidence>
<comment type="caution">
    <text evidence="3">The sequence shown here is derived from an EMBL/GenBank/DDBJ whole genome shotgun (WGS) entry which is preliminary data.</text>
</comment>
<dbReference type="GO" id="GO:0006574">
    <property type="term" value="P:L-valine catabolic process"/>
    <property type="evidence" value="ECO:0007669"/>
    <property type="project" value="TreeGrafter"/>
</dbReference>
<dbReference type="PANTHER" id="PTHR43866:SF3">
    <property type="entry name" value="METHYLMALONATE-SEMIALDEHYDE DEHYDROGENASE [ACYLATING], MITOCHONDRIAL"/>
    <property type="match status" value="1"/>
</dbReference>
<dbReference type="EMBL" id="LSBH01000056">
    <property type="protein sequence ID" value="OAQ58241.1"/>
    <property type="molecule type" value="Genomic_DNA"/>
</dbReference>
<evidence type="ECO:0000256" key="1">
    <source>
        <dbReference type="ARBA" id="ARBA00009986"/>
    </source>
</evidence>
<evidence type="ECO:0000256" key="2">
    <source>
        <dbReference type="SAM" id="MobiDB-lite"/>
    </source>
</evidence>
<reference evidence="3 4" key="1">
    <citation type="submission" date="2016-01" db="EMBL/GenBank/DDBJ databases">
        <title>Biosynthesis of antibiotic leucinostatins and their inhibition on Phytophthora in bio-control Purpureocillium lilacinum.</title>
        <authorList>
            <person name="Wang G."/>
            <person name="Liu Z."/>
            <person name="Lin R."/>
            <person name="Li E."/>
            <person name="Mao Z."/>
            <person name="Ling J."/>
            <person name="Yin W."/>
            <person name="Xie B."/>
        </authorList>
    </citation>
    <scope>NUCLEOTIDE SEQUENCE [LARGE SCALE GENOMIC DNA]</scope>
    <source>
        <strain evidence="3">PLBJ-1</strain>
    </source>
</reference>
<dbReference type="PANTHER" id="PTHR43866">
    <property type="entry name" value="MALONATE-SEMIALDEHYDE DEHYDROGENASE"/>
    <property type="match status" value="1"/>
</dbReference>
<dbReference type="Proteomes" id="UP000078240">
    <property type="component" value="Unassembled WGS sequence"/>
</dbReference>
<accession>A0A179EYI5</accession>